<keyword evidence="2" id="KW-1185">Reference proteome</keyword>
<protein>
    <submittedName>
        <fullName evidence="1">Uncharacterized protein</fullName>
    </submittedName>
</protein>
<reference evidence="1" key="1">
    <citation type="submission" date="2019-04" db="EMBL/GenBank/DDBJ databases">
        <title>Genome assembly of Zosterops borbonicus 15179.</title>
        <authorList>
            <person name="Leroy T."/>
            <person name="Anselmetti Y."/>
            <person name="Tilak M.-K."/>
            <person name="Nabholz B."/>
        </authorList>
    </citation>
    <scope>NUCLEOTIDE SEQUENCE</scope>
    <source>
        <strain evidence="1">HGM_15179</strain>
        <tissue evidence="1">Muscle</tissue>
    </source>
</reference>
<comment type="caution">
    <text evidence="1">The sequence shown here is derived from an EMBL/GenBank/DDBJ whole genome shotgun (WGS) entry which is preliminary data.</text>
</comment>
<dbReference type="EMBL" id="SWJQ01000528">
    <property type="protein sequence ID" value="TRZ13218.1"/>
    <property type="molecule type" value="Genomic_DNA"/>
</dbReference>
<name>A0A8K1LGX0_9PASS</name>
<dbReference type="OrthoDB" id="416454at2759"/>
<dbReference type="AlphaFoldDB" id="A0A8K1LGX0"/>
<dbReference type="Proteomes" id="UP000796761">
    <property type="component" value="Unassembled WGS sequence"/>
</dbReference>
<sequence>MLDSLSYDVIKYMLNYGKTACSRDNCPPGLVDNREQNGLSGGGCQRTAELLDVHKSMGADGIHPRVMMELADECVKLLSVIFQVLVYW</sequence>
<evidence type="ECO:0000313" key="2">
    <source>
        <dbReference type="Proteomes" id="UP000796761"/>
    </source>
</evidence>
<accession>A0A8K1LGX0</accession>
<organism evidence="1 2">
    <name type="scientific">Zosterops borbonicus</name>
    <dbReference type="NCBI Taxonomy" id="364589"/>
    <lineage>
        <taxon>Eukaryota</taxon>
        <taxon>Metazoa</taxon>
        <taxon>Chordata</taxon>
        <taxon>Craniata</taxon>
        <taxon>Vertebrata</taxon>
        <taxon>Euteleostomi</taxon>
        <taxon>Archelosauria</taxon>
        <taxon>Archosauria</taxon>
        <taxon>Dinosauria</taxon>
        <taxon>Saurischia</taxon>
        <taxon>Theropoda</taxon>
        <taxon>Coelurosauria</taxon>
        <taxon>Aves</taxon>
        <taxon>Neognathae</taxon>
        <taxon>Neoaves</taxon>
        <taxon>Telluraves</taxon>
        <taxon>Australaves</taxon>
        <taxon>Passeriformes</taxon>
        <taxon>Sylvioidea</taxon>
        <taxon>Zosteropidae</taxon>
        <taxon>Zosterops</taxon>
    </lineage>
</organism>
<gene>
    <name evidence="1" type="ORF">HGM15179_013892</name>
</gene>
<evidence type="ECO:0000313" key="1">
    <source>
        <dbReference type="EMBL" id="TRZ13218.1"/>
    </source>
</evidence>
<proteinExistence type="predicted"/>